<dbReference type="InterPro" id="IPR036179">
    <property type="entry name" value="Ig-like_dom_sf"/>
</dbReference>
<feature type="domain" description="Ig-like" evidence="2">
    <location>
        <begin position="308"/>
        <end position="396"/>
    </location>
</feature>
<evidence type="ECO:0000256" key="1">
    <source>
        <dbReference type="SAM" id="SignalP"/>
    </source>
</evidence>
<feature type="chain" id="PRO_5040829977" description="Ig-like domain-containing protein" evidence="1">
    <location>
        <begin position="22"/>
        <end position="396"/>
    </location>
</feature>
<name>A0A9W7T7E9_TRIRA</name>
<dbReference type="SMART" id="SM00409">
    <property type="entry name" value="IG"/>
    <property type="match status" value="3"/>
</dbReference>
<organism evidence="3 4">
    <name type="scientific">Triplophysa rosa</name>
    <name type="common">Cave loach</name>
    <dbReference type="NCBI Taxonomy" id="992332"/>
    <lineage>
        <taxon>Eukaryota</taxon>
        <taxon>Metazoa</taxon>
        <taxon>Chordata</taxon>
        <taxon>Craniata</taxon>
        <taxon>Vertebrata</taxon>
        <taxon>Euteleostomi</taxon>
        <taxon>Actinopterygii</taxon>
        <taxon>Neopterygii</taxon>
        <taxon>Teleostei</taxon>
        <taxon>Ostariophysi</taxon>
        <taxon>Cypriniformes</taxon>
        <taxon>Nemacheilidae</taxon>
        <taxon>Triplophysa</taxon>
    </lineage>
</organism>
<proteinExistence type="predicted"/>
<evidence type="ECO:0000313" key="3">
    <source>
        <dbReference type="EMBL" id="KAI7791436.1"/>
    </source>
</evidence>
<dbReference type="InterPro" id="IPR013783">
    <property type="entry name" value="Ig-like_fold"/>
</dbReference>
<dbReference type="PANTHER" id="PTHR46013:SF4">
    <property type="entry name" value="B-CELL RECEPTOR CD22-RELATED"/>
    <property type="match status" value="1"/>
</dbReference>
<dbReference type="EMBL" id="JAFHDT010000025">
    <property type="protein sequence ID" value="KAI7791436.1"/>
    <property type="molecule type" value="Genomic_DNA"/>
</dbReference>
<dbReference type="SUPFAM" id="SSF48726">
    <property type="entry name" value="Immunoglobulin"/>
    <property type="match status" value="4"/>
</dbReference>
<keyword evidence="1" id="KW-0732">Signal</keyword>
<dbReference type="PROSITE" id="PS50835">
    <property type="entry name" value="IG_LIKE"/>
    <property type="match status" value="2"/>
</dbReference>
<dbReference type="PANTHER" id="PTHR46013">
    <property type="entry name" value="VASCULAR CELL ADHESION MOLECULE 1"/>
    <property type="match status" value="1"/>
</dbReference>
<sequence length="396" mass="45062">MGFNFTFISLILLVNIEDILTLERLHVNCEHKNNCALRETEVTLRCVYLKGDIKTGFWFSHKQSENWRESDEPEDIALDFDYSGRVKQQITNYQSALTIRDVRERDSGEYQLMFIMKDGVKHISSVTVHLTVTVLQVKVHEQSTEERDQTVLTCETSCTLSPNPGYAYWKKDGQYIQHVYTERLSVSSSEYAAYFCLTPDHKISSAPVCLSDRCWHVTYTSRRVCALVGSTVEIHSSYSHPTGYTVVNTYWHSRPERVIDIREEQQFAGRVEYVGNTLRIKDVNMSDSGEYQFRIITNTSDGKYSGSPGVNLTVTDTQVTISPVVVSDGEKVILSCSTKCTLDKSMTFSWYKNGQPVTDGFTLLNKLYLDSVNKDELKEYSCTVTGTTGNTFYCGD</sequence>
<dbReference type="Gene3D" id="2.60.40.10">
    <property type="entry name" value="Immunoglobulins"/>
    <property type="match status" value="3"/>
</dbReference>
<gene>
    <name evidence="3" type="ORF">IRJ41_019992</name>
</gene>
<protein>
    <recommendedName>
        <fullName evidence="2">Ig-like domain-containing protein</fullName>
    </recommendedName>
</protein>
<evidence type="ECO:0000259" key="2">
    <source>
        <dbReference type="PROSITE" id="PS50835"/>
    </source>
</evidence>
<dbReference type="InterPro" id="IPR007110">
    <property type="entry name" value="Ig-like_dom"/>
</dbReference>
<dbReference type="AlphaFoldDB" id="A0A9W7T7E9"/>
<accession>A0A9W7T7E9</accession>
<dbReference type="Proteomes" id="UP001059041">
    <property type="component" value="Linkage Group LG25"/>
</dbReference>
<dbReference type="InterPro" id="IPR003599">
    <property type="entry name" value="Ig_sub"/>
</dbReference>
<feature type="signal peptide" evidence="1">
    <location>
        <begin position="1"/>
        <end position="21"/>
    </location>
</feature>
<keyword evidence="4" id="KW-1185">Reference proteome</keyword>
<dbReference type="Pfam" id="PF13895">
    <property type="entry name" value="Ig_2"/>
    <property type="match status" value="1"/>
</dbReference>
<comment type="caution">
    <text evidence="3">The sequence shown here is derived from an EMBL/GenBank/DDBJ whole genome shotgun (WGS) entry which is preliminary data.</text>
</comment>
<feature type="domain" description="Ig-like" evidence="2">
    <location>
        <begin position="130"/>
        <end position="196"/>
    </location>
</feature>
<evidence type="ECO:0000313" key="4">
    <source>
        <dbReference type="Proteomes" id="UP001059041"/>
    </source>
</evidence>
<reference evidence="3" key="1">
    <citation type="submission" date="2021-02" db="EMBL/GenBank/DDBJ databases">
        <title>Comparative genomics reveals that relaxation of natural selection precedes convergent phenotypic evolution of cavefish.</title>
        <authorList>
            <person name="Peng Z."/>
        </authorList>
    </citation>
    <scope>NUCLEOTIDE SEQUENCE</scope>
    <source>
        <tissue evidence="3">Muscle</tissue>
    </source>
</reference>